<keyword evidence="1" id="KW-0472">Membrane</keyword>
<name>A0ABD1LBG5_9FABA</name>
<keyword evidence="1" id="KW-0812">Transmembrane</keyword>
<dbReference type="PANTHER" id="PTHR33659">
    <property type="entry name" value="PROTEIN, PUTATIVE-RELATED-RELATED"/>
    <property type="match status" value="1"/>
</dbReference>
<evidence type="ECO:0000256" key="1">
    <source>
        <dbReference type="SAM" id="Phobius"/>
    </source>
</evidence>
<keyword evidence="4" id="KW-1185">Reference proteome</keyword>
<reference evidence="3 4" key="1">
    <citation type="submission" date="2024-08" db="EMBL/GenBank/DDBJ databases">
        <title>Insights into the chromosomal genome structure of Flemingia macrophylla.</title>
        <authorList>
            <person name="Ding Y."/>
            <person name="Zhao Y."/>
            <person name="Bi W."/>
            <person name="Wu M."/>
            <person name="Zhao G."/>
            <person name="Gong Y."/>
            <person name="Li W."/>
            <person name="Zhang P."/>
        </authorList>
    </citation>
    <scope>NUCLEOTIDE SEQUENCE [LARGE SCALE GENOMIC DNA]</scope>
    <source>
        <strain evidence="3">DYQJB</strain>
        <tissue evidence="3">Leaf</tissue>
    </source>
</reference>
<organism evidence="3 4">
    <name type="scientific">Flemingia macrophylla</name>
    <dbReference type="NCBI Taxonomy" id="520843"/>
    <lineage>
        <taxon>Eukaryota</taxon>
        <taxon>Viridiplantae</taxon>
        <taxon>Streptophyta</taxon>
        <taxon>Embryophyta</taxon>
        <taxon>Tracheophyta</taxon>
        <taxon>Spermatophyta</taxon>
        <taxon>Magnoliopsida</taxon>
        <taxon>eudicotyledons</taxon>
        <taxon>Gunneridae</taxon>
        <taxon>Pentapetalae</taxon>
        <taxon>rosids</taxon>
        <taxon>fabids</taxon>
        <taxon>Fabales</taxon>
        <taxon>Fabaceae</taxon>
        <taxon>Papilionoideae</taxon>
        <taxon>50 kb inversion clade</taxon>
        <taxon>NPAAA clade</taxon>
        <taxon>indigoferoid/millettioid clade</taxon>
        <taxon>Phaseoleae</taxon>
        <taxon>Flemingia</taxon>
    </lineage>
</organism>
<evidence type="ECO:0000313" key="3">
    <source>
        <dbReference type="EMBL" id="KAL2320806.1"/>
    </source>
</evidence>
<feature type="chain" id="PRO_5044863113" evidence="2">
    <location>
        <begin position="29"/>
        <end position="68"/>
    </location>
</feature>
<evidence type="ECO:0000313" key="4">
    <source>
        <dbReference type="Proteomes" id="UP001603857"/>
    </source>
</evidence>
<sequence length="68" mass="7163">MATYGGYGTQFLMAVLVLALFYVTNSVAQESEIAPTSQLETGAGFALSVSEVALCYSVLASLVAFMMQ</sequence>
<dbReference type="PANTHER" id="PTHR33659:SF7">
    <property type="entry name" value="PROTEIN, PUTATIVE-RELATED"/>
    <property type="match status" value="1"/>
</dbReference>
<gene>
    <name evidence="3" type="ORF">Fmac_029775</name>
</gene>
<feature type="transmembrane region" description="Helical" evidence="1">
    <location>
        <begin position="44"/>
        <end position="67"/>
    </location>
</feature>
<feature type="signal peptide" evidence="2">
    <location>
        <begin position="1"/>
        <end position="28"/>
    </location>
</feature>
<dbReference type="AlphaFoldDB" id="A0ABD1LBG5"/>
<keyword evidence="1" id="KW-1133">Transmembrane helix</keyword>
<dbReference type="Proteomes" id="UP001603857">
    <property type="component" value="Unassembled WGS sequence"/>
</dbReference>
<accession>A0ABD1LBG5</accession>
<proteinExistence type="predicted"/>
<protein>
    <submittedName>
        <fullName evidence="3">Uncharacterized protein</fullName>
    </submittedName>
</protein>
<dbReference type="EMBL" id="JBGMDY010000010">
    <property type="protein sequence ID" value="KAL2320806.1"/>
    <property type="molecule type" value="Genomic_DNA"/>
</dbReference>
<evidence type="ECO:0000256" key="2">
    <source>
        <dbReference type="SAM" id="SignalP"/>
    </source>
</evidence>
<comment type="caution">
    <text evidence="3">The sequence shown here is derived from an EMBL/GenBank/DDBJ whole genome shotgun (WGS) entry which is preliminary data.</text>
</comment>
<keyword evidence="2" id="KW-0732">Signal</keyword>